<keyword evidence="4 10" id="KW-0863">Zinc-finger</keyword>
<dbReference type="EMBL" id="CM002925">
    <property type="protein sequence ID" value="KGN55034.1"/>
    <property type="molecule type" value="Genomic_DNA"/>
</dbReference>
<evidence type="ECO:0000256" key="7">
    <source>
        <dbReference type="ARBA" id="ARBA00023125"/>
    </source>
</evidence>
<reference evidence="12 13" key="3">
    <citation type="journal article" date="2010" name="BMC Genomics">
        <title>Transcriptome sequencing and comparative analysis of cucumber flowers with different sex types.</title>
        <authorList>
            <person name="Guo S."/>
            <person name="Zheng Y."/>
            <person name="Joung J.G."/>
            <person name="Liu S."/>
            <person name="Zhang Z."/>
            <person name="Crasta O.R."/>
            <person name="Sobral B.W."/>
            <person name="Xu Y."/>
            <person name="Huang S."/>
            <person name="Fei Z."/>
        </authorList>
    </citation>
    <scope>NUCLEOTIDE SEQUENCE [LARGE SCALE GENOMIC DNA]</scope>
    <source>
        <strain evidence="13">cv. 9930</strain>
    </source>
</reference>
<dbReference type="SUPFAM" id="SSF53098">
    <property type="entry name" value="Ribonuclease H-like"/>
    <property type="match status" value="1"/>
</dbReference>
<keyword evidence="6" id="KW-0805">Transcription regulation</keyword>
<reference evidence="12 13" key="2">
    <citation type="journal article" date="2009" name="PLoS ONE">
        <title>An integrated genetic and cytogenetic map of the cucumber genome.</title>
        <authorList>
            <person name="Ren Y."/>
            <person name="Zhang Z."/>
            <person name="Liu J."/>
            <person name="Staub J.E."/>
            <person name="Han Y."/>
            <person name="Cheng Z."/>
            <person name="Li X."/>
            <person name="Lu J."/>
            <person name="Miao H."/>
            <person name="Kang H."/>
            <person name="Xie B."/>
            <person name="Gu X."/>
            <person name="Wang X."/>
            <person name="Du Y."/>
            <person name="Jin W."/>
            <person name="Huang S."/>
        </authorList>
    </citation>
    <scope>NUCLEOTIDE SEQUENCE [LARGE SCALE GENOMIC DNA]</scope>
    <source>
        <strain evidence="13">cv. 9930</strain>
    </source>
</reference>
<evidence type="ECO:0000259" key="11">
    <source>
        <dbReference type="PROSITE" id="PS50808"/>
    </source>
</evidence>
<evidence type="ECO:0000313" key="13">
    <source>
        <dbReference type="Proteomes" id="UP000029981"/>
    </source>
</evidence>
<dbReference type="GO" id="GO:0008270">
    <property type="term" value="F:zinc ion binding"/>
    <property type="evidence" value="ECO:0007669"/>
    <property type="project" value="UniProtKB-KW"/>
</dbReference>
<dbReference type="Pfam" id="PF02892">
    <property type="entry name" value="zf-BED"/>
    <property type="match status" value="1"/>
</dbReference>
<evidence type="ECO:0000256" key="9">
    <source>
        <dbReference type="ARBA" id="ARBA00023242"/>
    </source>
</evidence>
<feature type="domain" description="BED-type" evidence="11">
    <location>
        <begin position="212"/>
        <end position="267"/>
    </location>
</feature>
<protein>
    <recommendedName>
        <fullName evidence="11">BED-type domain-containing protein</fullName>
    </recommendedName>
</protein>
<evidence type="ECO:0000256" key="4">
    <source>
        <dbReference type="ARBA" id="ARBA00022771"/>
    </source>
</evidence>
<dbReference type="SUPFAM" id="SSF57667">
    <property type="entry name" value="beta-beta-alpha zinc fingers"/>
    <property type="match status" value="1"/>
</dbReference>
<organism evidence="12 13">
    <name type="scientific">Cucumis sativus</name>
    <name type="common">Cucumber</name>
    <dbReference type="NCBI Taxonomy" id="3659"/>
    <lineage>
        <taxon>Eukaryota</taxon>
        <taxon>Viridiplantae</taxon>
        <taxon>Streptophyta</taxon>
        <taxon>Embryophyta</taxon>
        <taxon>Tracheophyta</taxon>
        <taxon>Spermatophyta</taxon>
        <taxon>Magnoliopsida</taxon>
        <taxon>eudicotyledons</taxon>
        <taxon>Gunneridae</taxon>
        <taxon>Pentapetalae</taxon>
        <taxon>rosids</taxon>
        <taxon>fabids</taxon>
        <taxon>Cucurbitales</taxon>
        <taxon>Cucurbitaceae</taxon>
        <taxon>Benincaseae</taxon>
        <taxon>Cucumis</taxon>
    </lineage>
</organism>
<keyword evidence="9" id="KW-0539">Nucleus</keyword>
<dbReference type="SMART" id="SM00614">
    <property type="entry name" value="ZnF_BED"/>
    <property type="match status" value="1"/>
</dbReference>
<dbReference type="GO" id="GO:0046983">
    <property type="term" value="F:protein dimerization activity"/>
    <property type="evidence" value="ECO:0007669"/>
    <property type="project" value="InterPro"/>
</dbReference>
<keyword evidence="3" id="KW-0479">Metal-binding</keyword>
<dbReference type="Proteomes" id="UP000029981">
    <property type="component" value="Chromosome 4"/>
</dbReference>
<dbReference type="InterPro" id="IPR008906">
    <property type="entry name" value="HATC_C_dom"/>
</dbReference>
<dbReference type="PROSITE" id="PS50808">
    <property type="entry name" value="ZF_BED"/>
    <property type="match status" value="1"/>
</dbReference>
<dbReference type="Pfam" id="PF05699">
    <property type="entry name" value="Dimer_Tnp_hAT"/>
    <property type="match status" value="1"/>
</dbReference>
<reference evidence="12 13" key="4">
    <citation type="journal article" date="2011" name="BMC Genomics">
        <title>RNA-Seq improves annotation of protein-coding genes in the cucumber genome.</title>
        <authorList>
            <person name="Li Z."/>
            <person name="Zhang Z."/>
            <person name="Yan P."/>
            <person name="Huang S."/>
            <person name="Fei Z."/>
            <person name="Lin K."/>
        </authorList>
    </citation>
    <scope>NUCLEOTIDE SEQUENCE [LARGE SCALE GENOMIC DNA]</scope>
    <source>
        <strain evidence="13">cv. 9930</strain>
    </source>
</reference>
<evidence type="ECO:0000313" key="12">
    <source>
        <dbReference type="EMBL" id="KGN55034.1"/>
    </source>
</evidence>
<dbReference type="Pfam" id="PF14372">
    <property type="entry name" value="hAT-like_RNase-H"/>
    <property type="match status" value="1"/>
</dbReference>
<evidence type="ECO:0000256" key="3">
    <source>
        <dbReference type="ARBA" id="ARBA00022723"/>
    </source>
</evidence>
<dbReference type="InterPro" id="IPR003656">
    <property type="entry name" value="Znf_BED"/>
</dbReference>
<evidence type="ECO:0000256" key="5">
    <source>
        <dbReference type="ARBA" id="ARBA00022833"/>
    </source>
</evidence>
<comment type="subunit">
    <text evidence="2">Homodimer.</text>
</comment>
<reference evidence="12 13" key="1">
    <citation type="journal article" date="2009" name="Nat. Genet.">
        <title>The genome of the cucumber, Cucumis sativus L.</title>
        <authorList>
            <person name="Huang S."/>
            <person name="Li R."/>
            <person name="Zhang Z."/>
            <person name="Li L."/>
            <person name="Gu X."/>
            <person name="Fan W."/>
            <person name="Lucas W.J."/>
            <person name="Wang X."/>
            <person name="Xie B."/>
            <person name="Ni P."/>
            <person name="Ren Y."/>
            <person name="Zhu H."/>
            <person name="Li J."/>
            <person name="Lin K."/>
            <person name="Jin W."/>
            <person name="Fei Z."/>
            <person name="Li G."/>
            <person name="Staub J."/>
            <person name="Kilian A."/>
            <person name="van der Vossen E.A."/>
            <person name="Wu Y."/>
            <person name="Guo J."/>
            <person name="He J."/>
            <person name="Jia Z."/>
            <person name="Ren Y."/>
            <person name="Tian G."/>
            <person name="Lu Y."/>
            <person name="Ruan J."/>
            <person name="Qian W."/>
            <person name="Wang M."/>
            <person name="Huang Q."/>
            <person name="Li B."/>
            <person name="Xuan Z."/>
            <person name="Cao J."/>
            <person name="Asan"/>
            <person name="Wu Z."/>
            <person name="Zhang J."/>
            <person name="Cai Q."/>
            <person name="Bai Y."/>
            <person name="Zhao B."/>
            <person name="Han Y."/>
            <person name="Li Y."/>
            <person name="Li X."/>
            <person name="Wang S."/>
            <person name="Shi Q."/>
            <person name="Liu S."/>
            <person name="Cho W.K."/>
            <person name="Kim J.Y."/>
            <person name="Xu Y."/>
            <person name="Heller-Uszynska K."/>
            <person name="Miao H."/>
            <person name="Cheng Z."/>
            <person name="Zhang S."/>
            <person name="Wu J."/>
            <person name="Yang Y."/>
            <person name="Kang H."/>
            <person name="Li M."/>
            <person name="Liang H."/>
            <person name="Ren X."/>
            <person name="Shi Z."/>
            <person name="Wen M."/>
            <person name="Jian M."/>
            <person name="Yang H."/>
            <person name="Zhang G."/>
            <person name="Yang Z."/>
            <person name="Chen R."/>
            <person name="Liu S."/>
            <person name="Li J."/>
            <person name="Ma L."/>
            <person name="Liu H."/>
            <person name="Zhou Y."/>
            <person name="Zhao J."/>
            <person name="Fang X."/>
            <person name="Li G."/>
            <person name="Fang L."/>
            <person name="Li Y."/>
            <person name="Liu D."/>
            <person name="Zheng H."/>
            <person name="Zhang Y."/>
            <person name="Qin N."/>
            <person name="Li Z."/>
            <person name="Yang G."/>
            <person name="Yang S."/>
            <person name="Bolund L."/>
            <person name="Kristiansen K."/>
            <person name="Zheng H."/>
            <person name="Li S."/>
            <person name="Zhang X."/>
            <person name="Yang H."/>
            <person name="Wang J."/>
            <person name="Sun R."/>
            <person name="Zhang B."/>
            <person name="Jiang S."/>
            <person name="Wang J."/>
            <person name="Du Y."/>
            <person name="Li S."/>
        </authorList>
    </citation>
    <scope>NUCLEOTIDE SEQUENCE [LARGE SCALE GENOMIC DNA]</scope>
    <source>
        <strain evidence="13">cv. 9930</strain>
    </source>
</reference>
<dbReference type="InterPro" id="IPR052035">
    <property type="entry name" value="ZnF_BED_domain_contain"/>
</dbReference>
<evidence type="ECO:0000256" key="8">
    <source>
        <dbReference type="ARBA" id="ARBA00023163"/>
    </source>
</evidence>
<comment type="subcellular location">
    <subcellularLocation>
        <location evidence="1">Nucleus</location>
    </subcellularLocation>
</comment>
<dbReference type="GO" id="GO:0003677">
    <property type="term" value="F:DNA binding"/>
    <property type="evidence" value="ECO:0007669"/>
    <property type="project" value="UniProtKB-KW"/>
</dbReference>
<dbReference type="AlphaFoldDB" id="A0A0A0L1Z7"/>
<sequence>MLTAATKEMKRKLEEIGYGQKFKSDPNKSEIFKINAGVYTTNSLAAASTTNSPTNCSRVSDDSDRPAFAPRLTAELACDVNTQFEKIVHHAFDGWVSGNSVFDRGYTFGRYPHFVWLQISLSITFSVQIYKFGRFHAPTRKVGILFGMVRFSKFDHISDWFGLDLSLSSVFDSRKEVDFQIENGRVFEFIPCTEFGLFMEMSNDSSVKKPKRLTSVVWNHFERVRKADICYAVCVHCNKKLSGSSNSGTTHLRNHLMRCLKRSNYDVSQLLAAKRLKKDSSSGLANIGFDEGQRKDEFKSAIVKYDPNQRRDEVVTIASSKFDQERSQNDLARMIILHGYPLSIVEHVGFKVFVKNVQPLFEVLPNSTVEISCMEIYQKEKLKIFEIINRLPGRINVSVEMWSSSENIDYLCLTAHYIDEDWKLQKKLLNFITLDSSHTEDMLSDVIIKCLVDWGIDCKLFALTFDDFSTNYEIIRRIEEHISKQRSLLSNVRLFDVCSAAHTINAIAKDVIEAMREVNQKIRGSFKYIRSSQVTQARFNEMAHQVGITSQKILVPDNPGQWNLTYFMLETAVEYKGAFSLLQKHDSHYASALTALEWEWTTSVADYLKLFVEIVNIFSSNKSPTANIYFPEMCDVHIQLIEWCKSSDSFLNSLASKIKAKYDKYWSKCSLALAVAAVLDPRFKMKLVEYYYSQIYGSMALDRIKEVSDGIKELYDQYSICFSMVVQGSTLHGSGLPGTGNESRDRLKGFDKFLHETSQSQSVMSDLDKYLEEPVFPRNCDFNILNWWNVHTPRYPILSMMARDVIGTPMSSIVPEFAFCTTGRVLDRYRSSLSPDTRQALICAQDWLCIELEDPRPLSTASYIPLLLETN</sequence>
<accession>A0A0A0L1Z7</accession>
<dbReference type="PANTHER" id="PTHR46481:SF11">
    <property type="entry name" value="ZINC FINGER BED DOMAIN-CONTAINING PROTEIN RICESLEEPER 2-LIKE"/>
    <property type="match status" value="1"/>
</dbReference>
<dbReference type="OMA" id="NLSIEMW"/>
<evidence type="ECO:0000256" key="2">
    <source>
        <dbReference type="ARBA" id="ARBA00011738"/>
    </source>
</evidence>
<keyword evidence="5" id="KW-0862">Zinc</keyword>
<evidence type="ECO:0000256" key="1">
    <source>
        <dbReference type="ARBA" id="ARBA00004123"/>
    </source>
</evidence>
<dbReference type="Gramene" id="KGN55034">
    <property type="protein sequence ID" value="KGN55034"/>
    <property type="gene ID" value="Csa_4G624400"/>
</dbReference>
<keyword evidence="7" id="KW-0238">DNA-binding</keyword>
<evidence type="ECO:0000256" key="6">
    <source>
        <dbReference type="ARBA" id="ARBA00023015"/>
    </source>
</evidence>
<proteinExistence type="predicted"/>
<dbReference type="PANTHER" id="PTHR46481">
    <property type="entry name" value="ZINC FINGER BED DOMAIN-CONTAINING PROTEIN 4"/>
    <property type="match status" value="1"/>
</dbReference>
<keyword evidence="8" id="KW-0804">Transcription</keyword>
<dbReference type="InterPro" id="IPR025525">
    <property type="entry name" value="hAT-like_transposase_RNase-H"/>
</dbReference>
<keyword evidence="13" id="KW-1185">Reference proteome</keyword>
<dbReference type="InterPro" id="IPR012337">
    <property type="entry name" value="RNaseH-like_sf"/>
</dbReference>
<dbReference type="STRING" id="3659.A0A0A0L1Z7"/>
<dbReference type="InterPro" id="IPR036236">
    <property type="entry name" value="Znf_C2H2_sf"/>
</dbReference>
<name>A0A0A0L1Z7_CUCSA</name>
<evidence type="ECO:0000256" key="10">
    <source>
        <dbReference type="PROSITE-ProRule" id="PRU00027"/>
    </source>
</evidence>
<gene>
    <name evidence="12" type="ORF">Csa_4G624400</name>
</gene>
<dbReference type="GO" id="GO:0005634">
    <property type="term" value="C:nucleus"/>
    <property type="evidence" value="ECO:0007669"/>
    <property type="project" value="UniProtKB-SubCell"/>
</dbReference>